<keyword evidence="2" id="KW-1185">Reference proteome</keyword>
<evidence type="ECO:0000313" key="2">
    <source>
        <dbReference type="Proteomes" id="UP001162992"/>
    </source>
</evidence>
<sequence>MQSSSVQKDESCGLGTNATPINLAVGSFEKELQGLTGGFPGGEKGLMQFLRSFPVPNNKDSTQLKTVKTLIPVGKPRAAPPPLLMPGMIVRVSNPDNPYYMYTGILQRVSDGRAGVLFEGGNWDKLVSFKLQDLVRSASGPPMTNPKSAVLQQPRNI</sequence>
<name>A0ACC2AIB4_DIPCM</name>
<dbReference type="EMBL" id="CM055112">
    <property type="protein sequence ID" value="KAJ7517294.1"/>
    <property type="molecule type" value="Genomic_DNA"/>
</dbReference>
<comment type="caution">
    <text evidence="1">The sequence shown here is derived from an EMBL/GenBank/DDBJ whole genome shotgun (WGS) entry which is preliminary data.</text>
</comment>
<proteinExistence type="predicted"/>
<gene>
    <name evidence="1" type="ORF">O6H91_21G017300</name>
</gene>
<evidence type="ECO:0000313" key="1">
    <source>
        <dbReference type="EMBL" id="KAJ7517294.1"/>
    </source>
</evidence>
<accession>A0ACC2AIB4</accession>
<dbReference type="Proteomes" id="UP001162992">
    <property type="component" value="Chromosome 21"/>
</dbReference>
<protein>
    <submittedName>
        <fullName evidence="1">Uncharacterized protein</fullName>
    </submittedName>
</protein>
<reference evidence="2" key="1">
    <citation type="journal article" date="2024" name="Proc. Natl. Acad. Sci. U.S.A.">
        <title>Extraordinary preservation of gene collinearity over three hundred million years revealed in homosporous lycophytes.</title>
        <authorList>
            <person name="Li C."/>
            <person name="Wickell D."/>
            <person name="Kuo L.Y."/>
            <person name="Chen X."/>
            <person name="Nie B."/>
            <person name="Liao X."/>
            <person name="Peng D."/>
            <person name="Ji J."/>
            <person name="Jenkins J."/>
            <person name="Williams M."/>
            <person name="Shu S."/>
            <person name="Plott C."/>
            <person name="Barry K."/>
            <person name="Rajasekar S."/>
            <person name="Grimwood J."/>
            <person name="Han X."/>
            <person name="Sun S."/>
            <person name="Hou Z."/>
            <person name="He W."/>
            <person name="Dai G."/>
            <person name="Sun C."/>
            <person name="Schmutz J."/>
            <person name="Leebens-Mack J.H."/>
            <person name="Li F.W."/>
            <person name="Wang L."/>
        </authorList>
    </citation>
    <scope>NUCLEOTIDE SEQUENCE [LARGE SCALE GENOMIC DNA]</scope>
    <source>
        <strain evidence="2">cv. PW_Plant_1</strain>
    </source>
</reference>
<organism evidence="1 2">
    <name type="scientific">Diphasiastrum complanatum</name>
    <name type="common">Issler's clubmoss</name>
    <name type="synonym">Lycopodium complanatum</name>
    <dbReference type="NCBI Taxonomy" id="34168"/>
    <lineage>
        <taxon>Eukaryota</taxon>
        <taxon>Viridiplantae</taxon>
        <taxon>Streptophyta</taxon>
        <taxon>Embryophyta</taxon>
        <taxon>Tracheophyta</taxon>
        <taxon>Lycopodiopsida</taxon>
        <taxon>Lycopodiales</taxon>
        <taxon>Lycopodiaceae</taxon>
        <taxon>Lycopodioideae</taxon>
        <taxon>Diphasiastrum</taxon>
    </lineage>
</organism>